<evidence type="ECO:0000313" key="2">
    <source>
        <dbReference type="Proteomes" id="UP000244005"/>
    </source>
</evidence>
<name>A0A2R6WY71_MARPO</name>
<dbReference type="Gramene" id="Mp3g19530.1">
    <property type="protein sequence ID" value="Mp3g19530.1.cds"/>
    <property type="gene ID" value="Mp3g19530"/>
</dbReference>
<protein>
    <submittedName>
        <fullName evidence="1">Uncharacterized protein</fullName>
    </submittedName>
</protein>
<gene>
    <name evidence="1" type="ORF">MARPO_0049s0081</name>
</gene>
<dbReference type="AlphaFoldDB" id="A0A2R6WY71"/>
<proteinExistence type="predicted"/>
<evidence type="ECO:0000313" key="1">
    <source>
        <dbReference type="EMBL" id="PTQ38801.1"/>
    </source>
</evidence>
<sequence length="55" mass="5970">MSSGPIRADSNALVYQIWGSQREDVTASRVDNGSSAFPKVWLTGSGSRWSFDPGH</sequence>
<dbReference type="Proteomes" id="UP000244005">
    <property type="component" value="Unassembled WGS sequence"/>
</dbReference>
<keyword evidence="2" id="KW-1185">Reference proteome</keyword>
<organism evidence="1 2">
    <name type="scientific">Marchantia polymorpha</name>
    <name type="common">Common liverwort</name>
    <name type="synonym">Marchantia aquatica</name>
    <dbReference type="NCBI Taxonomy" id="3197"/>
    <lineage>
        <taxon>Eukaryota</taxon>
        <taxon>Viridiplantae</taxon>
        <taxon>Streptophyta</taxon>
        <taxon>Embryophyta</taxon>
        <taxon>Marchantiophyta</taxon>
        <taxon>Marchantiopsida</taxon>
        <taxon>Marchantiidae</taxon>
        <taxon>Marchantiales</taxon>
        <taxon>Marchantiaceae</taxon>
        <taxon>Marchantia</taxon>
    </lineage>
</organism>
<reference evidence="2" key="1">
    <citation type="journal article" date="2017" name="Cell">
        <title>Insights into land plant evolution garnered from the Marchantia polymorpha genome.</title>
        <authorList>
            <person name="Bowman J.L."/>
            <person name="Kohchi T."/>
            <person name="Yamato K.T."/>
            <person name="Jenkins J."/>
            <person name="Shu S."/>
            <person name="Ishizaki K."/>
            <person name="Yamaoka S."/>
            <person name="Nishihama R."/>
            <person name="Nakamura Y."/>
            <person name="Berger F."/>
            <person name="Adam C."/>
            <person name="Aki S.S."/>
            <person name="Althoff F."/>
            <person name="Araki T."/>
            <person name="Arteaga-Vazquez M.A."/>
            <person name="Balasubrmanian S."/>
            <person name="Barry K."/>
            <person name="Bauer D."/>
            <person name="Boehm C.R."/>
            <person name="Briginshaw L."/>
            <person name="Caballero-Perez J."/>
            <person name="Catarino B."/>
            <person name="Chen F."/>
            <person name="Chiyoda S."/>
            <person name="Chovatia M."/>
            <person name="Davies K.M."/>
            <person name="Delmans M."/>
            <person name="Demura T."/>
            <person name="Dierschke T."/>
            <person name="Dolan L."/>
            <person name="Dorantes-Acosta A.E."/>
            <person name="Eklund D.M."/>
            <person name="Florent S.N."/>
            <person name="Flores-Sandoval E."/>
            <person name="Fujiyama A."/>
            <person name="Fukuzawa H."/>
            <person name="Galik B."/>
            <person name="Grimanelli D."/>
            <person name="Grimwood J."/>
            <person name="Grossniklaus U."/>
            <person name="Hamada T."/>
            <person name="Haseloff J."/>
            <person name="Hetherington A.J."/>
            <person name="Higo A."/>
            <person name="Hirakawa Y."/>
            <person name="Hundley H.N."/>
            <person name="Ikeda Y."/>
            <person name="Inoue K."/>
            <person name="Inoue S.I."/>
            <person name="Ishida S."/>
            <person name="Jia Q."/>
            <person name="Kakita M."/>
            <person name="Kanazawa T."/>
            <person name="Kawai Y."/>
            <person name="Kawashima T."/>
            <person name="Kennedy M."/>
            <person name="Kinose K."/>
            <person name="Kinoshita T."/>
            <person name="Kohara Y."/>
            <person name="Koide E."/>
            <person name="Komatsu K."/>
            <person name="Kopischke S."/>
            <person name="Kubo M."/>
            <person name="Kyozuka J."/>
            <person name="Lagercrantz U."/>
            <person name="Lin S.S."/>
            <person name="Lindquist E."/>
            <person name="Lipzen A.M."/>
            <person name="Lu C.W."/>
            <person name="De Luna E."/>
            <person name="Martienssen R.A."/>
            <person name="Minamino N."/>
            <person name="Mizutani M."/>
            <person name="Mizutani M."/>
            <person name="Mochizuki N."/>
            <person name="Monte I."/>
            <person name="Mosher R."/>
            <person name="Nagasaki H."/>
            <person name="Nakagami H."/>
            <person name="Naramoto S."/>
            <person name="Nishitani K."/>
            <person name="Ohtani M."/>
            <person name="Okamoto T."/>
            <person name="Okumura M."/>
            <person name="Phillips J."/>
            <person name="Pollak B."/>
            <person name="Reinders A."/>
            <person name="Rovekamp M."/>
            <person name="Sano R."/>
            <person name="Sawa S."/>
            <person name="Schmid M.W."/>
            <person name="Shirakawa M."/>
            <person name="Solano R."/>
            <person name="Spunde A."/>
            <person name="Suetsugu N."/>
            <person name="Sugano S."/>
            <person name="Sugiyama A."/>
            <person name="Sun R."/>
            <person name="Suzuki Y."/>
            <person name="Takenaka M."/>
            <person name="Takezawa D."/>
            <person name="Tomogane H."/>
            <person name="Tsuzuki M."/>
            <person name="Ueda T."/>
            <person name="Umeda M."/>
            <person name="Ward J.M."/>
            <person name="Watanabe Y."/>
            <person name="Yazaki K."/>
            <person name="Yokoyama R."/>
            <person name="Yoshitake Y."/>
            <person name="Yotsui I."/>
            <person name="Zachgo S."/>
            <person name="Schmutz J."/>
        </authorList>
    </citation>
    <scope>NUCLEOTIDE SEQUENCE [LARGE SCALE GENOMIC DNA]</scope>
    <source>
        <strain evidence="2">Tak-1</strain>
    </source>
</reference>
<accession>A0A2R6WY71</accession>
<dbReference type="EMBL" id="KZ772721">
    <property type="protein sequence ID" value="PTQ38801.1"/>
    <property type="molecule type" value="Genomic_DNA"/>
</dbReference>